<organism evidence="4">
    <name type="scientific">Micromonas pusilla (strain CCMP1545)</name>
    <name type="common">Picoplanktonic green alga</name>
    <dbReference type="NCBI Taxonomy" id="564608"/>
    <lineage>
        <taxon>Eukaryota</taxon>
        <taxon>Viridiplantae</taxon>
        <taxon>Chlorophyta</taxon>
        <taxon>Mamiellophyceae</taxon>
        <taxon>Mamiellales</taxon>
        <taxon>Mamiellaceae</taxon>
        <taxon>Micromonas</taxon>
    </lineage>
</organism>
<evidence type="ECO:0000313" key="3">
    <source>
        <dbReference type="EMBL" id="EEH58287.1"/>
    </source>
</evidence>
<dbReference type="GeneID" id="9682535"/>
<dbReference type="GO" id="GO:0070042">
    <property type="term" value="F:rRNA (uridine-N3-)-methyltransferase activity"/>
    <property type="evidence" value="ECO:0007669"/>
    <property type="project" value="InterPro"/>
</dbReference>
<evidence type="ECO:0000256" key="1">
    <source>
        <dbReference type="SAM" id="MobiDB-lite"/>
    </source>
</evidence>
<feature type="region of interest" description="Disordered" evidence="1">
    <location>
        <begin position="19"/>
        <end position="83"/>
    </location>
</feature>
<dbReference type="PANTHER" id="PTHR11538">
    <property type="entry name" value="PHENYLALANYL-TRNA SYNTHETASE"/>
    <property type="match status" value="1"/>
</dbReference>
<evidence type="ECO:0000259" key="2">
    <source>
        <dbReference type="Pfam" id="PF10354"/>
    </source>
</evidence>
<protein>
    <submittedName>
        <fullName evidence="3">Predicted protein</fullName>
    </submittedName>
</protein>
<dbReference type="SUPFAM" id="SSF53335">
    <property type="entry name" value="S-adenosyl-L-methionine-dependent methyltransferases"/>
    <property type="match status" value="1"/>
</dbReference>
<dbReference type="AlphaFoldDB" id="C1MNF5"/>
<dbReference type="KEGG" id="mpp:MICPUCDRAFT_61932"/>
<dbReference type="Pfam" id="PF10354">
    <property type="entry name" value="BMT5-like"/>
    <property type="match status" value="1"/>
</dbReference>
<dbReference type="RefSeq" id="XP_003056642.1">
    <property type="nucleotide sequence ID" value="XM_003056596.1"/>
</dbReference>
<dbReference type="InterPro" id="IPR019446">
    <property type="entry name" value="BMT5-like"/>
</dbReference>
<sequence>MHAVRSRCFAALRASARRATSATSRLSRRRPHHRANASRRARPTRRDVSSATTTRETGEDASRGGRFLTASPTEEGPDDRRRRHRAPHALPAFGDVLLLGEGDFSFSRALVESASVGVGRVTATSLESAAEIETRWGGAANVDALRRASNVEIVHGVDATALETTLPDPGGRRYDKIVFMFPHIAGKGRISLNRELLDAFFQSAERALAPGGSIEVGLVKGQGGTPADEDKQRALGNTWQIQARAAGGDFVLVDAARFDAASWEALGYRSRGHWRSARRGEGEDVEEGGGVRTALKRADFARDRRRGFQHRDGVVHLFRRETELGGATCPWPVEYARDVSVFVDPNVFSDEEFARVARASAGRGVESGAFYRLCVRAFFTHRSVST</sequence>
<reference evidence="3 4" key="1">
    <citation type="journal article" date="2009" name="Science">
        <title>Green evolution and dynamic adaptations revealed by genomes of the marine picoeukaryotes Micromonas.</title>
        <authorList>
            <person name="Worden A.Z."/>
            <person name="Lee J.H."/>
            <person name="Mock T."/>
            <person name="Rouze P."/>
            <person name="Simmons M.P."/>
            <person name="Aerts A.L."/>
            <person name="Allen A.E."/>
            <person name="Cuvelier M.L."/>
            <person name="Derelle E."/>
            <person name="Everett M.V."/>
            <person name="Foulon E."/>
            <person name="Grimwood J."/>
            <person name="Gundlach H."/>
            <person name="Henrissat B."/>
            <person name="Napoli C."/>
            <person name="McDonald S.M."/>
            <person name="Parker M.S."/>
            <person name="Rombauts S."/>
            <person name="Salamov A."/>
            <person name="Von Dassow P."/>
            <person name="Badger J.H."/>
            <person name="Coutinho P.M."/>
            <person name="Demir E."/>
            <person name="Dubchak I."/>
            <person name="Gentemann C."/>
            <person name="Eikrem W."/>
            <person name="Gready J.E."/>
            <person name="John U."/>
            <person name="Lanier W."/>
            <person name="Lindquist E.A."/>
            <person name="Lucas S."/>
            <person name="Mayer K.F."/>
            <person name="Moreau H."/>
            <person name="Not F."/>
            <person name="Otillar R."/>
            <person name="Panaud O."/>
            <person name="Pangilinan J."/>
            <person name="Paulsen I."/>
            <person name="Piegu B."/>
            <person name="Poliakov A."/>
            <person name="Robbens S."/>
            <person name="Schmutz J."/>
            <person name="Toulza E."/>
            <person name="Wyss T."/>
            <person name="Zelensky A."/>
            <person name="Zhou K."/>
            <person name="Armbrust E.V."/>
            <person name="Bhattacharya D."/>
            <person name="Goodenough U.W."/>
            <person name="Van de Peer Y."/>
            <person name="Grigoriev I.V."/>
        </authorList>
    </citation>
    <scope>NUCLEOTIDE SEQUENCE [LARGE SCALE GENOMIC DNA]</scope>
    <source>
        <strain evidence="3 4">CCMP1545</strain>
    </source>
</reference>
<gene>
    <name evidence="3" type="ORF">MICPUCDRAFT_61932</name>
</gene>
<dbReference type="OrthoDB" id="498773at2759"/>
<proteinExistence type="predicted"/>
<dbReference type="eggNOG" id="KOG4174">
    <property type="taxonomic scope" value="Eukaryota"/>
</dbReference>
<feature type="compositionally biased region" description="Basic residues" evidence="1">
    <location>
        <begin position="26"/>
        <end position="43"/>
    </location>
</feature>
<accession>C1MNF5</accession>
<keyword evidence="4" id="KW-1185">Reference proteome</keyword>
<dbReference type="CDD" id="cd02440">
    <property type="entry name" value="AdoMet_MTases"/>
    <property type="match status" value="1"/>
</dbReference>
<dbReference type="PANTHER" id="PTHR11538:SF26">
    <property type="entry name" value="FERREDOXIN-FOLD ANTICODON-BINDING DOMAIN-CONTAINING PROTEIN 1"/>
    <property type="match status" value="1"/>
</dbReference>
<dbReference type="GO" id="GO:0005737">
    <property type="term" value="C:cytoplasm"/>
    <property type="evidence" value="ECO:0007669"/>
    <property type="project" value="TreeGrafter"/>
</dbReference>
<evidence type="ECO:0000313" key="4">
    <source>
        <dbReference type="Proteomes" id="UP000001876"/>
    </source>
</evidence>
<dbReference type="EMBL" id="GG663737">
    <property type="protein sequence ID" value="EEH58287.1"/>
    <property type="molecule type" value="Genomic_DNA"/>
</dbReference>
<name>C1MNF5_MICPC</name>
<dbReference type="Proteomes" id="UP000001876">
    <property type="component" value="Unassembled WGS sequence"/>
</dbReference>
<dbReference type="InterPro" id="IPR029063">
    <property type="entry name" value="SAM-dependent_MTases_sf"/>
</dbReference>
<dbReference type="STRING" id="564608.C1MNF5"/>
<feature type="domain" description="25S rRNA (uridine-N(3))-methyltransferase BMT5-like" evidence="2">
    <location>
        <begin position="97"/>
        <end position="270"/>
    </location>
</feature>
<dbReference type="GO" id="GO:0070475">
    <property type="term" value="P:rRNA base methylation"/>
    <property type="evidence" value="ECO:0007669"/>
    <property type="project" value="InterPro"/>
</dbReference>